<feature type="domain" description="RNA ligase 2 C-terminal" evidence="2">
    <location>
        <begin position="321"/>
        <end position="393"/>
    </location>
</feature>
<dbReference type="InterPro" id="IPR041948">
    <property type="entry name" value="Rnl1/2_C_sf"/>
</dbReference>
<dbReference type="RefSeq" id="XP_004349586.1">
    <property type="nucleotide sequence ID" value="XM_004349536.1"/>
</dbReference>
<dbReference type="Gene3D" id="3.30.1490.70">
    <property type="match status" value="1"/>
</dbReference>
<dbReference type="Pfam" id="PF18043">
    <property type="entry name" value="T4_Rnl2_C"/>
    <property type="match status" value="1"/>
</dbReference>
<dbReference type="KEGG" id="acan:ACA1_141880"/>
<dbReference type="Gene3D" id="1.10.10.1810">
    <property type="entry name" value="RNA ligase"/>
    <property type="match status" value="1"/>
</dbReference>
<organism evidence="3 4">
    <name type="scientific">Acanthamoeba castellanii (strain ATCC 30010 / Neff)</name>
    <dbReference type="NCBI Taxonomy" id="1257118"/>
    <lineage>
        <taxon>Eukaryota</taxon>
        <taxon>Amoebozoa</taxon>
        <taxon>Discosea</taxon>
        <taxon>Longamoebia</taxon>
        <taxon>Centramoebida</taxon>
        <taxon>Acanthamoebidae</taxon>
        <taxon>Acanthamoeba</taxon>
    </lineage>
</organism>
<evidence type="ECO:0000259" key="2">
    <source>
        <dbReference type="Pfam" id="PF18043"/>
    </source>
</evidence>
<protein>
    <submittedName>
        <fullName evidence="3">RNA editing ligase</fullName>
    </submittedName>
</protein>
<keyword evidence="4" id="KW-1185">Reference proteome</keyword>
<evidence type="ECO:0000259" key="1">
    <source>
        <dbReference type="Pfam" id="PF09414"/>
    </source>
</evidence>
<feature type="domain" description="RNA ligase" evidence="1">
    <location>
        <begin position="42"/>
        <end position="282"/>
    </location>
</feature>
<dbReference type="EMBL" id="KB007883">
    <property type="protein sequence ID" value="ELR22498.1"/>
    <property type="molecule type" value="Genomic_DNA"/>
</dbReference>
<dbReference type="AlphaFoldDB" id="L8HCM1"/>
<evidence type="ECO:0000313" key="4">
    <source>
        <dbReference type="Proteomes" id="UP000011083"/>
    </source>
</evidence>
<dbReference type="OMA" id="FGVSRIW"/>
<dbReference type="Gene3D" id="3.30.470.30">
    <property type="entry name" value="DNA ligase/mRNA capping enzyme"/>
    <property type="match status" value="1"/>
</dbReference>
<keyword evidence="3" id="KW-0436">Ligase</keyword>
<gene>
    <name evidence="3" type="ORF">ACA1_141880</name>
</gene>
<dbReference type="SUPFAM" id="SSF56091">
    <property type="entry name" value="DNA ligase/mRNA capping enzyme, catalytic domain"/>
    <property type="match status" value="1"/>
</dbReference>
<dbReference type="Proteomes" id="UP000011083">
    <property type="component" value="Unassembled WGS sequence"/>
</dbReference>
<name>L8HCM1_ACACF</name>
<accession>L8HCM1</accession>
<dbReference type="OrthoDB" id="6142248at2759"/>
<sequence length="409" mass="45503">MEAPTPTNASAAAASGFAGYHKIQDSTRNWVLPRGGKSFGKAWAATEKVHGANFCFIVSRRADGQVEVRCGKRREVLRDGEDFFGHAVLLDRLRPQVLRLFAHLEQHQTTLLADHVSGLHKASSKKTSEATTAPAAIERVLLFGELCGGRYPHPEVPPDARVEAVQTGVYYSPTIEFYAFDIALELAGGRLNEATDDSLFFLDYDKALEIFRSVELLCAEPLAVGTYEEMLEHPVEFESTIPARLGLPPLPTPNRAEGIVLKPMKTLYVATSKGSSTRAIVKKKTKQFSEENQYHQAEKWQAKPADGSGYGPSEAEMIEFEMYALITRNRLNNVISKMGRVEANEKEKVVELLRKFMEDVMEQLREDNADAIRALPTAAKTDLNAKLRAECKQIIVQHFKDLAAERKAV</sequence>
<proteinExistence type="predicted"/>
<dbReference type="GeneID" id="14923425"/>
<evidence type="ECO:0000313" key="3">
    <source>
        <dbReference type="EMBL" id="ELR22498.1"/>
    </source>
</evidence>
<dbReference type="Pfam" id="PF09414">
    <property type="entry name" value="RNA_ligase"/>
    <property type="match status" value="1"/>
</dbReference>
<dbReference type="GO" id="GO:0016874">
    <property type="term" value="F:ligase activity"/>
    <property type="evidence" value="ECO:0007669"/>
    <property type="project" value="UniProtKB-KW"/>
</dbReference>
<dbReference type="InterPro" id="IPR021122">
    <property type="entry name" value="RNA_ligase_dom_REL/Rnl2"/>
</dbReference>
<reference evidence="3 4" key="1">
    <citation type="journal article" date="2013" name="Genome Biol.">
        <title>Genome of Acanthamoeba castellanii highlights extensive lateral gene transfer and early evolution of tyrosine kinase signaling.</title>
        <authorList>
            <person name="Clarke M."/>
            <person name="Lohan A.J."/>
            <person name="Liu B."/>
            <person name="Lagkouvardos I."/>
            <person name="Roy S."/>
            <person name="Zafar N."/>
            <person name="Bertelli C."/>
            <person name="Schilde C."/>
            <person name="Kianianmomeni A."/>
            <person name="Burglin T.R."/>
            <person name="Frech C."/>
            <person name="Turcotte B."/>
            <person name="Kopec K.O."/>
            <person name="Synnott J.M."/>
            <person name="Choo C."/>
            <person name="Paponov I."/>
            <person name="Finkler A."/>
            <person name="Soon Heng Tan C."/>
            <person name="Hutchins A.P."/>
            <person name="Weinmeier T."/>
            <person name="Rattei T."/>
            <person name="Chu J.S."/>
            <person name="Gimenez G."/>
            <person name="Irimia M."/>
            <person name="Rigden D.J."/>
            <person name="Fitzpatrick D.A."/>
            <person name="Lorenzo-Morales J."/>
            <person name="Bateman A."/>
            <person name="Chiu C.H."/>
            <person name="Tang P."/>
            <person name="Hegemann P."/>
            <person name="Fromm H."/>
            <person name="Raoult D."/>
            <person name="Greub G."/>
            <person name="Miranda-Saavedra D."/>
            <person name="Chen N."/>
            <person name="Nash P."/>
            <person name="Ginger M.L."/>
            <person name="Horn M."/>
            <person name="Schaap P."/>
            <person name="Caler L."/>
            <person name="Loftus B."/>
        </authorList>
    </citation>
    <scope>NUCLEOTIDE SEQUENCE [LARGE SCALE GENOMIC DNA]</scope>
    <source>
        <strain evidence="3 4">Neff</strain>
    </source>
</reference>
<dbReference type="VEuPathDB" id="AmoebaDB:ACA1_141880"/>
<dbReference type="InterPro" id="IPR040609">
    <property type="entry name" value="Rnl2_C"/>
</dbReference>